<accession>A0A934U509</accession>
<name>A0A934U509_9NOCA</name>
<dbReference type="EMBL" id="JAEMNV010000006">
    <property type="protein sequence ID" value="MBJ8340877.1"/>
    <property type="molecule type" value="Genomic_DNA"/>
</dbReference>
<evidence type="ECO:0000313" key="2">
    <source>
        <dbReference type="Proteomes" id="UP000655868"/>
    </source>
</evidence>
<gene>
    <name evidence="1" type="ORF">JGU71_18495</name>
</gene>
<keyword evidence="2" id="KW-1185">Reference proteome</keyword>
<organism evidence="1 2">
    <name type="scientific">Antrihabitans stalagmiti</name>
    <dbReference type="NCBI Taxonomy" id="2799499"/>
    <lineage>
        <taxon>Bacteria</taxon>
        <taxon>Bacillati</taxon>
        <taxon>Actinomycetota</taxon>
        <taxon>Actinomycetes</taxon>
        <taxon>Mycobacteriales</taxon>
        <taxon>Nocardiaceae</taxon>
        <taxon>Antrihabitans</taxon>
    </lineage>
</organism>
<dbReference type="Proteomes" id="UP000655868">
    <property type="component" value="Unassembled WGS sequence"/>
</dbReference>
<dbReference type="AlphaFoldDB" id="A0A934U509"/>
<dbReference type="RefSeq" id="WP_199705772.1">
    <property type="nucleotide sequence ID" value="NZ_JAEMNV010000006.1"/>
</dbReference>
<evidence type="ECO:0000313" key="1">
    <source>
        <dbReference type="EMBL" id="MBJ8340877.1"/>
    </source>
</evidence>
<protein>
    <submittedName>
        <fullName evidence="1">Uncharacterized protein</fullName>
    </submittedName>
</protein>
<sequence>MTETDHDSAEPTTDRGLTWISYGDFGSRFFDDAVTIDRITAAIEGMAGKGIKIGPLQLGPAGLAGFVAEGNVGDPTITRHEGSEVAYDLLVPASLAVVLRLGQEIRIQVGVEIKLVLSARAARPLRIVIDIPRITHRDVKLVVRAEALGAAWQWLLEPMGEVIRREVATRLNAMLSEKDSLRGRIFDIAARINDDPKENLDLNFTWMTYEEFGTAFYQTAITQKRIEDGVADLSGRELTIGPLKAGPKNMAEVNATGNIGTPKVAKRPGDIVVFDVLIPVTLDLTIAMGRQNHYTAEIGIPLVLTARAADYLVIVVDVPAPEVDAIKIDLKAKGLGASMLGVVGNVKREIAEQVAAVVAEEVADQSGRTVDVAERIASA</sequence>
<reference evidence="1" key="1">
    <citation type="submission" date="2020-12" db="EMBL/GenBank/DDBJ databases">
        <title>Antrihabitans popcorni sp. nov. and Antrihabitans auranticaus sp. nov., isolated from a larva cave.</title>
        <authorList>
            <person name="Lee S.D."/>
            <person name="Kim I.S."/>
        </authorList>
    </citation>
    <scope>NUCLEOTIDE SEQUENCE</scope>
    <source>
        <strain evidence="1">YC3-6</strain>
    </source>
</reference>
<proteinExistence type="predicted"/>
<comment type="caution">
    <text evidence="1">The sequence shown here is derived from an EMBL/GenBank/DDBJ whole genome shotgun (WGS) entry which is preliminary data.</text>
</comment>